<protein>
    <recommendedName>
        <fullName evidence="3">ATP-dependent RecD2 DNA helicase</fullName>
        <ecNumber evidence="3">5.6.2.3</ecNumber>
    </recommendedName>
    <alternativeName>
        <fullName evidence="3">DNA 5'-3' helicase subunit RecD2</fullName>
    </alternativeName>
</protein>
<dbReference type="NCBIfam" id="TIGR01448">
    <property type="entry name" value="recD_rel"/>
    <property type="match status" value="1"/>
</dbReference>
<comment type="function">
    <text evidence="3">DNA-dependent ATPase and ATP-dependent 5'-3' DNA helicase. Has no activity on blunt DNA or DNA with 3'-overhangs, requires at least 10 bases of 5'-ssDNA for helicase activity.</text>
</comment>
<comment type="similarity">
    <text evidence="3">Belongs to the RecD family. RecD2 subfamily.</text>
</comment>
<dbReference type="GO" id="GO:0017116">
    <property type="term" value="F:single-stranded DNA helicase activity"/>
    <property type="evidence" value="ECO:0007669"/>
    <property type="project" value="TreeGrafter"/>
</dbReference>
<evidence type="ECO:0000313" key="7">
    <source>
        <dbReference type="Proteomes" id="UP000184114"/>
    </source>
</evidence>
<proteinExistence type="inferred from homology"/>
<dbReference type="InterPro" id="IPR006345">
    <property type="entry name" value="RecD2"/>
</dbReference>
<dbReference type="Pfam" id="PF14520">
    <property type="entry name" value="HHH_5"/>
    <property type="match status" value="1"/>
</dbReference>
<dbReference type="SUPFAM" id="SSF52540">
    <property type="entry name" value="P-loop containing nucleoside triphosphate hydrolases"/>
    <property type="match status" value="1"/>
</dbReference>
<dbReference type="EMBL" id="FQTY01000009">
    <property type="protein sequence ID" value="SHE87152.1"/>
    <property type="molecule type" value="Genomic_DNA"/>
</dbReference>
<dbReference type="CDD" id="cd18809">
    <property type="entry name" value="SF1_C_RecD"/>
    <property type="match status" value="1"/>
</dbReference>
<sequence>MAMEICIKDYIAGSEQLLIEQTGVNKMLVLEGVIEEIRFRNESNGYTVAKLNTSDGDITIVGNTPFISLEETVKVEGEWIYHPTYGEQLAFTSISTVVPSTLKGIENYLSSGLIPHIGPKTAKKIVERFGLDSLEIIQYNPERLKEISGIGEKKLEKIIEAYGEQRELRDIMVFLQGYGITVNYGIKIFKKYGKDTINIISENPYRLSEDIYGIGFKTADKIASKMGINKESIYRVEAGIKYIIMEFAGNGHCYVPKEELISNVSKLLEVEESSIEEGIRNLGLRGNIHLITDNEDILIYYTPFHMAENNVSRKLVELSQVKLEELDIDIENEIKKIEKEENINFAKKQVLAIKESLENGLVVITGGPGTGKTTTINAIIKICEDLNLSVILAAPTGRAAKRMTETTGREAKTIHRLLEYSFMEEESMAFGRDEDSPIDADLIIIDESSMIDILLMNSLLKAINPGTRVILVGDIDQLPSVGAGNVLKDIIESGVIKIVRLDQIFRQSEESMIIVNAHRINKGEEPILNKRDKDFFFLTRGSSNRILETILELCFERLPSFYGVDRLKDIQVLTPMKKGDIGINSLNKHLQSILNPKDSTKAEKTIGDDIFRVGDKVMQIKNNYTTEWKIIKDGIEITTGEGVFNGDFGFIIEIDEEDRIMKVLFDDEKEVEYEFNQLDELKLAYATTVHKSQGSEFPIVVMPISWGPPMLLTRNLLYTAITRAKDLVVLVGEERYLSMMIKNNRITKRYSALDKKIRNYMSIFMG</sequence>
<dbReference type="GO" id="GO:0003677">
    <property type="term" value="F:DNA binding"/>
    <property type="evidence" value="ECO:0007669"/>
    <property type="project" value="UniProtKB-UniRule"/>
</dbReference>
<dbReference type="InterPro" id="IPR010994">
    <property type="entry name" value="RuvA_2-like"/>
</dbReference>
<dbReference type="AlphaFoldDB" id="A0A1M4X1R7"/>
<evidence type="ECO:0000259" key="4">
    <source>
        <dbReference type="SMART" id="SM00278"/>
    </source>
</evidence>
<dbReference type="GO" id="GO:0043139">
    <property type="term" value="F:5'-3' DNA helicase activity"/>
    <property type="evidence" value="ECO:0007669"/>
    <property type="project" value="UniProtKB-UniRule"/>
</dbReference>
<dbReference type="EC" id="5.6.2.3" evidence="3"/>
<dbReference type="SUPFAM" id="SSF47781">
    <property type="entry name" value="RuvA domain 2-like"/>
    <property type="match status" value="1"/>
</dbReference>
<keyword evidence="3" id="KW-0238">DNA-binding</keyword>
<evidence type="ECO:0000256" key="2">
    <source>
        <dbReference type="ARBA" id="ARBA00022840"/>
    </source>
</evidence>
<dbReference type="InterPro" id="IPR050534">
    <property type="entry name" value="Coronavir_polyprotein_1ab"/>
</dbReference>
<dbReference type="InterPro" id="IPR055446">
    <property type="entry name" value="RecD2_N_OB"/>
</dbReference>
<dbReference type="RefSeq" id="WP_234950030.1">
    <property type="nucleotide sequence ID" value="NZ_FQTY01000009.1"/>
</dbReference>
<keyword evidence="3" id="KW-0413">Isomerase</keyword>
<dbReference type="InterPro" id="IPR027785">
    <property type="entry name" value="UvrD-like_helicase_C"/>
</dbReference>
<dbReference type="STRING" id="1123404.SAMN02745784_02065"/>
<evidence type="ECO:0000256" key="1">
    <source>
        <dbReference type="ARBA" id="ARBA00022741"/>
    </source>
</evidence>
<dbReference type="Pfam" id="PF23139">
    <property type="entry name" value="OB_YrrC"/>
    <property type="match status" value="1"/>
</dbReference>
<dbReference type="InterPro" id="IPR029493">
    <property type="entry name" value="RecD2-like_HHH"/>
</dbReference>
<dbReference type="Gene3D" id="3.40.50.300">
    <property type="entry name" value="P-loop containing nucleotide triphosphate hydrolases"/>
    <property type="match status" value="2"/>
</dbReference>
<feature type="domain" description="Helix-hairpin-helix DNA-binding motif class 1" evidence="4">
    <location>
        <begin position="206"/>
        <end position="225"/>
    </location>
</feature>
<dbReference type="Pfam" id="PF13245">
    <property type="entry name" value="AAA_19"/>
    <property type="match status" value="1"/>
</dbReference>
<reference evidence="7" key="1">
    <citation type="submission" date="2016-11" db="EMBL/GenBank/DDBJ databases">
        <authorList>
            <person name="Varghese N."/>
            <person name="Submissions S."/>
        </authorList>
    </citation>
    <scope>NUCLEOTIDE SEQUENCE [LARGE SCALE GENOMIC DNA]</scope>
    <source>
        <strain evidence="7">DSM 18095</strain>
    </source>
</reference>
<evidence type="ECO:0000259" key="5">
    <source>
        <dbReference type="SMART" id="SM00382"/>
    </source>
</evidence>
<dbReference type="CDD" id="cd17933">
    <property type="entry name" value="DEXSc_RecD-like"/>
    <property type="match status" value="1"/>
</dbReference>
<dbReference type="SMART" id="SM00278">
    <property type="entry name" value="HhH1"/>
    <property type="match status" value="3"/>
</dbReference>
<dbReference type="GO" id="GO:0009338">
    <property type="term" value="C:exodeoxyribonuclease V complex"/>
    <property type="evidence" value="ECO:0007669"/>
    <property type="project" value="TreeGrafter"/>
</dbReference>
<dbReference type="InterPro" id="IPR003593">
    <property type="entry name" value="AAA+_ATPase"/>
</dbReference>
<dbReference type="PANTHER" id="PTHR43788:SF6">
    <property type="entry name" value="DNA HELICASE B"/>
    <property type="match status" value="1"/>
</dbReference>
<dbReference type="HAMAP" id="MF_01488">
    <property type="entry name" value="RecD2"/>
    <property type="match status" value="1"/>
</dbReference>
<feature type="domain" description="Helix-hairpin-helix DNA-binding motif class 1" evidence="4">
    <location>
        <begin position="107"/>
        <end position="128"/>
    </location>
</feature>
<dbReference type="Pfam" id="PF18335">
    <property type="entry name" value="SH3_13"/>
    <property type="match status" value="1"/>
</dbReference>
<dbReference type="Gene3D" id="2.30.30.940">
    <property type="match status" value="1"/>
</dbReference>
<comment type="catalytic activity">
    <reaction evidence="3">
        <text>ATP + H2O = ADP + phosphate + H(+)</text>
        <dbReference type="Rhea" id="RHEA:13065"/>
        <dbReference type="ChEBI" id="CHEBI:15377"/>
        <dbReference type="ChEBI" id="CHEBI:15378"/>
        <dbReference type="ChEBI" id="CHEBI:30616"/>
        <dbReference type="ChEBI" id="CHEBI:43474"/>
        <dbReference type="ChEBI" id="CHEBI:456216"/>
        <dbReference type="EC" id="5.6.2.3"/>
    </reaction>
</comment>
<gene>
    <name evidence="3" type="primary">recD2</name>
    <name evidence="6" type="ORF">SAMN02745784_02065</name>
</gene>
<dbReference type="GO" id="GO:0016887">
    <property type="term" value="F:ATP hydrolysis activity"/>
    <property type="evidence" value="ECO:0007669"/>
    <property type="project" value="RHEA"/>
</dbReference>
<keyword evidence="7" id="KW-1185">Reference proteome</keyword>
<feature type="domain" description="Helix-hairpin-helix DNA-binding motif class 1" evidence="4">
    <location>
        <begin position="142"/>
        <end position="161"/>
    </location>
</feature>
<evidence type="ECO:0000313" key="6">
    <source>
        <dbReference type="EMBL" id="SHE87152.1"/>
    </source>
</evidence>
<keyword evidence="1 3" id="KW-0547">Nucleotide-binding</keyword>
<dbReference type="SMART" id="SM00382">
    <property type="entry name" value="AAA"/>
    <property type="match status" value="1"/>
</dbReference>
<dbReference type="Proteomes" id="UP000184114">
    <property type="component" value="Unassembled WGS sequence"/>
</dbReference>
<keyword evidence="2 3" id="KW-0067">ATP-binding</keyword>
<feature type="domain" description="AAA+ ATPase" evidence="5">
    <location>
        <begin position="358"/>
        <end position="502"/>
    </location>
</feature>
<dbReference type="Gene3D" id="1.10.10.2220">
    <property type="match status" value="1"/>
</dbReference>
<accession>A0A1M4X1R7</accession>
<dbReference type="GO" id="GO:0006281">
    <property type="term" value="P:DNA repair"/>
    <property type="evidence" value="ECO:0007669"/>
    <property type="project" value="InterPro"/>
</dbReference>
<dbReference type="Pfam" id="PF14490">
    <property type="entry name" value="HHH_RecD2"/>
    <property type="match status" value="1"/>
</dbReference>
<organism evidence="6 7">
    <name type="scientific">Tissierella praeacuta DSM 18095</name>
    <dbReference type="NCBI Taxonomy" id="1123404"/>
    <lineage>
        <taxon>Bacteria</taxon>
        <taxon>Bacillati</taxon>
        <taxon>Bacillota</taxon>
        <taxon>Tissierellia</taxon>
        <taxon>Tissierellales</taxon>
        <taxon>Tissierellaceae</taxon>
        <taxon>Tissierella</taxon>
    </lineage>
</organism>
<dbReference type="Pfam" id="PF13538">
    <property type="entry name" value="UvrD_C_2"/>
    <property type="match status" value="1"/>
</dbReference>
<keyword evidence="3" id="KW-0378">Hydrolase</keyword>
<evidence type="ECO:0000256" key="3">
    <source>
        <dbReference type="HAMAP-Rule" id="MF_01488"/>
    </source>
</evidence>
<dbReference type="InterPro" id="IPR041451">
    <property type="entry name" value="RecD2_SH13"/>
</dbReference>
<dbReference type="GO" id="GO:0005524">
    <property type="term" value="F:ATP binding"/>
    <property type="evidence" value="ECO:0007669"/>
    <property type="project" value="UniProtKB-UniRule"/>
</dbReference>
<dbReference type="GO" id="GO:0006310">
    <property type="term" value="P:DNA recombination"/>
    <property type="evidence" value="ECO:0007669"/>
    <property type="project" value="InterPro"/>
</dbReference>
<name>A0A1M4X1R7_9FIRM</name>
<feature type="binding site" evidence="3">
    <location>
        <begin position="369"/>
        <end position="373"/>
    </location>
    <ligand>
        <name>ATP</name>
        <dbReference type="ChEBI" id="CHEBI:30616"/>
    </ligand>
</feature>
<keyword evidence="3 6" id="KW-0347">Helicase</keyword>
<dbReference type="Gene3D" id="1.10.150.20">
    <property type="entry name" value="5' to 3' exonuclease, C-terminal subdomain"/>
    <property type="match status" value="1"/>
</dbReference>
<dbReference type="PANTHER" id="PTHR43788">
    <property type="entry name" value="DNA2/NAM7 HELICASE FAMILY MEMBER"/>
    <property type="match status" value="1"/>
</dbReference>
<dbReference type="InterPro" id="IPR003583">
    <property type="entry name" value="Hlx-hairpin-Hlx_DNA-bd_motif"/>
</dbReference>
<dbReference type="InterPro" id="IPR027417">
    <property type="entry name" value="P-loop_NTPase"/>
</dbReference>